<evidence type="ECO:0000256" key="9">
    <source>
        <dbReference type="ARBA" id="ARBA00023239"/>
    </source>
</evidence>
<accession>A0A8J3FC83</accession>
<comment type="subunit">
    <text evidence="12">Homotetramer; dimer of dimers.</text>
</comment>
<evidence type="ECO:0000256" key="5">
    <source>
        <dbReference type="ARBA" id="ARBA00022490"/>
    </source>
</evidence>
<keyword evidence="7 12" id="KW-0220">Diaminopimelate biosynthesis</keyword>
<keyword evidence="5 12" id="KW-0963">Cytoplasm</keyword>
<evidence type="ECO:0000256" key="13">
    <source>
        <dbReference type="PIRNR" id="PIRNR001365"/>
    </source>
</evidence>
<organism evidence="17 18">
    <name type="scientific">Calditerricola satsumensis</name>
    <dbReference type="NCBI Taxonomy" id="373054"/>
    <lineage>
        <taxon>Bacteria</taxon>
        <taxon>Bacillati</taxon>
        <taxon>Bacillota</taxon>
        <taxon>Bacilli</taxon>
        <taxon>Bacillales</taxon>
        <taxon>Bacillaceae</taxon>
        <taxon>Calditerricola</taxon>
    </lineage>
</organism>
<keyword evidence="9 12" id="KW-0456">Lyase</keyword>
<dbReference type="GO" id="GO:0009089">
    <property type="term" value="P:lysine biosynthetic process via diaminopimelate"/>
    <property type="evidence" value="ECO:0007669"/>
    <property type="project" value="UniProtKB-UniRule"/>
</dbReference>
<name>A0A8J3FC83_9BACI</name>
<dbReference type="Pfam" id="PF00701">
    <property type="entry name" value="DHDPS"/>
    <property type="match status" value="1"/>
</dbReference>
<evidence type="ECO:0000256" key="15">
    <source>
        <dbReference type="PIRSR" id="PIRSR001365-2"/>
    </source>
</evidence>
<keyword evidence="16" id="KW-0472">Membrane</keyword>
<protein>
    <recommendedName>
        <fullName evidence="4 12">4-hydroxy-tetrahydrodipicolinate synthase</fullName>
        <shortName evidence="12">HTPA synthase</shortName>
        <ecNumber evidence="4 12">4.3.3.7</ecNumber>
    </recommendedName>
</protein>
<dbReference type="GO" id="GO:0019877">
    <property type="term" value="P:diaminopimelate biosynthetic process"/>
    <property type="evidence" value="ECO:0007669"/>
    <property type="project" value="UniProtKB-UniRule"/>
</dbReference>
<dbReference type="PIRSF" id="PIRSF001365">
    <property type="entry name" value="DHDPS"/>
    <property type="match status" value="1"/>
</dbReference>
<dbReference type="InterPro" id="IPR013785">
    <property type="entry name" value="Aldolase_TIM"/>
</dbReference>
<evidence type="ECO:0000256" key="7">
    <source>
        <dbReference type="ARBA" id="ARBA00022915"/>
    </source>
</evidence>
<dbReference type="Proteomes" id="UP000637720">
    <property type="component" value="Unassembled WGS sequence"/>
</dbReference>
<feature type="binding site" evidence="12 15">
    <location>
        <position position="51"/>
    </location>
    <ligand>
        <name>pyruvate</name>
        <dbReference type="ChEBI" id="CHEBI:15361"/>
    </ligand>
</feature>
<dbReference type="SMART" id="SM01130">
    <property type="entry name" value="DHDPS"/>
    <property type="match status" value="1"/>
</dbReference>
<dbReference type="PRINTS" id="PR00146">
    <property type="entry name" value="DHPICSNTHASE"/>
</dbReference>
<keyword evidence="6 12" id="KW-0028">Amino-acid biosynthesis</keyword>
<sequence>MAANVERLRGSIVPLVTPFDEQGNIDEPTLRDLIEWQIESGSHGISVSGTTGEPGSLSVEEREYLIEVAVKAARGRVPVVVGTGSTNHQETLRLTRFAEKVGADAALIIVPYYMRPNQAGLYRHFRAVAEAVSIPIIIYNIPGRTAVNLSVSTMARLRRECPNIIGVKEANKDFEHVNLVLRRCGRDFLLYSGIEMLCFPMLAIGGAGYISATANVLPRECAELYNLVARGEWKKAQDLHFYLLDLNEALFWETNPGPVKAALAMMGKIKPVMRLPMALPSEETQQRLRGVLKQYGIA</sequence>
<feature type="active site" description="Schiff-base intermediate with substrate" evidence="12 14">
    <location>
        <position position="168"/>
    </location>
</feature>
<comment type="pathway">
    <text evidence="2 12">Amino-acid biosynthesis; L-lysine biosynthesis via DAP pathway; (S)-tetrahydrodipicolinate from L-aspartate: step 3/4.</text>
</comment>
<dbReference type="EC" id="4.3.3.7" evidence="4 12"/>
<dbReference type="GO" id="GO:0005829">
    <property type="term" value="C:cytosol"/>
    <property type="evidence" value="ECO:0007669"/>
    <property type="project" value="TreeGrafter"/>
</dbReference>
<evidence type="ECO:0000256" key="11">
    <source>
        <dbReference type="ARBA" id="ARBA00047836"/>
    </source>
</evidence>
<feature type="active site" description="Proton donor/acceptor" evidence="12 14">
    <location>
        <position position="139"/>
    </location>
</feature>
<dbReference type="InterPro" id="IPR020625">
    <property type="entry name" value="Schiff_base-form_aldolases_AS"/>
</dbReference>
<evidence type="ECO:0000256" key="6">
    <source>
        <dbReference type="ARBA" id="ARBA00022605"/>
    </source>
</evidence>
<evidence type="ECO:0000256" key="4">
    <source>
        <dbReference type="ARBA" id="ARBA00012086"/>
    </source>
</evidence>
<comment type="function">
    <text evidence="1 12">Catalyzes the condensation of (S)-aspartate-beta-semialdehyde [(S)-ASA] and pyruvate to 4-hydroxy-tetrahydrodipicolinate (HTPA).</text>
</comment>
<gene>
    <name evidence="12 17" type="primary">dapA</name>
    <name evidence="17" type="ORF">GCM10007043_00230</name>
</gene>
<feature type="site" description="Part of a proton relay during catalysis" evidence="12">
    <location>
        <position position="113"/>
    </location>
</feature>
<dbReference type="PANTHER" id="PTHR12128:SF66">
    <property type="entry name" value="4-HYDROXY-2-OXOGLUTARATE ALDOLASE, MITOCHONDRIAL"/>
    <property type="match status" value="1"/>
</dbReference>
<keyword evidence="16" id="KW-0812">Transmembrane</keyword>
<dbReference type="CDD" id="cd00950">
    <property type="entry name" value="DHDPS"/>
    <property type="match status" value="1"/>
</dbReference>
<evidence type="ECO:0000256" key="3">
    <source>
        <dbReference type="ARBA" id="ARBA00007592"/>
    </source>
</evidence>
<dbReference type="PROSITE" id="PS00666">
    <property type="entry name" value="DHDPS_2"/>
    <property type="match status" value="1"/>
</dbReference>
<evidence type="ECO:0000256" key="2">
    <source>
        <dbReference type="ARBA" id="ARBA00005120"/>
    </source>
</evidence>
<dbReference type="NCBIfam" id="TIGR02313">
    <property type="entry name" value="HpaI-NOT-DapA"/>
    <property type="match status" value="1"/>
</dbReference>
<feature type="binding site" evidence="12 15">
    <location>
        <position position="210"/>
    </location>
    <ligand>
        <name>pyruvate</name>
        <dbReference type="ChEBI" id="CHEBI:15361"/>
    </ligand>
</feature>
<evidence type="ECO:0000256" key="14">
    <source>
        <dbReference type="PIRSR" id="PIRSR001365-1"/>
    </source>
</evidence>
<keyword evidence="18" id="KW-1185">Reference proteome</keyword>
<dbReference type="InterPro" id="IPR002220">
    <property type="entry name" value="DapA-like"/>
</dbReference>
<evidence type="ECO:0000256" key="10">
    <source>
        <dbReference type="ARBA" id="ARBA00023270"/>
    </source>
</evidence>
<dbReference type="Gene3D" id="3.20.20.70">
    <property type="entry name" value="Aldolase class I"/>
    <property type="match status" value="1"/>
</dbReference>
<proteinExistence type="inferred from homology"/>
<comment type="caution">
    <text evidence="12">Was originally thought to be a dihydrodipicolinate synthase (DHDPS), catalyzing the condensation of (S)-aspartate-beta-semialdehyde [(S)-ASA] and pyruvate to dihydrodipicolinate (DHDP). However, it was shown in E.coli that the product of the enzymatic reaction is not dihydrodipicolinate but in fact (4S)-4-hydroxy-2,3,4,5-tetrahydro-(2S)-dipicolinic acid (HTPA), and that the consecutive dehydration reaction leading to DHDP is not spontaneous but catalyzed by DapB.</text>
</comment>
<dbReference type="InterPro" id="IPR005263">
    <property type="entry name" value="DapA"/>
</dbReference>
<keyword evidence="16" id="KW-1133">Transmembrane helix</keyword>
<feature type="site" description="Part of a proton relay during catalysis" evidence="12">
    <location>
        <position position="50"/>
    </location>
</feature>
<dbReference type="HAMAP" id="MF_00418">
    <property type="entry name" value="DapA"/>
    <property type="match status" value="1"/>
</dbReference>
<evidence type="ECO:0000313" key="17">
    <source>
        <dbReference type="EMBL" id="GGJ90498.1"/>
    </source>
</evidence>
<comment type="catalytic activity">
    <reaction evidence="11 12">
        <text>L-aspartate 4-semialdehyde + pyruvate = (2S,4S)-4-hydroxy-2,3,4,5-tetrahydrodipicolinate + H2O + H(+)</text>
        <dbReference type="Rhea" id="RHEA:34171"/>
        <dbReference type="ChEBI" id="CHEBI:15361"/>
        <dbReference type="ChEBI" id="CHEBI:15377"/>
        <dbReference type="ChEBI" id="CHEBI:15378"/>
        <dbReference type="ChEBI" id="CHEBI:67139"/>
        <dbReference type="ChEBI" id="CHEBI:537519"/>
        <dbReference type="EC" id="4.3.3.7"/>
    </reaction>
</comment>
<reference evidence="17" key="2">
    <citation type="submission" date="2020-09" db="EMBL/GenBank/DDBJ databases">
        <authorList>
            <person name="Sun Q."/>
            <person name="Ohkuma M."/>
        </authorList>
    </citation>
    <scope>NUCLEOTIDE SEQUENCE</scope>
    <source>
        <strain evidence="17">JCM 14719</strain>
    </source>
</reference>
<dbReference type="EMBL" id="BMOF01000001">
    <property type="protein sequence ID" value="GGJ90498.1"/>
    <property type="molecule type" value="Genomic_DNA"/>
</dbReference>
<dbReference type="RefSeq" id="WP_188816460.1">
    <property type="nucleotide sequence ID" value="NZ_BMOF01000001.1"/>
</dbReference>
<keyword evidence="8 12" id="KW-0457">Lysine biosynthesis</keyword>
<evidence type="ECO:0000256" key="12">
    <source>
        <dbReference type="HAMAP-Rule" id="MF_00418"/>
    </source>
</evidence>
<comment type="subcellular location">
    <subcellularLocation>
        <location evidence="12">Cytoplasm</location>
    </subcellularLocation>
</comment>
<evidence type="ECO:0000256" key="1">
    <source>
        <dbReference type="ARBA" id="ARBA00003294"/>
    </source>
</evidence>
<dbReference type="UniPathway" id="UPA00034">
    <property type="reaction ID" value="UER00017"/>
</dbReference>
<dbReference type="InterPro" id="IPR012691">
    <property type="entry name" value="HpaI_NOT_DapA"/>
</dbReference>
<dbReference type="SUPFAM" id="SSF51569">
    <property type="entry name" value="Aldolase"/>
    <property type="match status" value="1"/>
</dbReference>
<evidence type="ECO:0000256" key="8">
    <source>
        <dbReference type="ARBA" id="ARBA00023154"/>
    </source>
</evidence>
<dbReference type="GO" id="GO:0008840">
    <property type="term" value="F:4-hydroxy-tetrahydrodipicolinate synthase activity"/>
    <property type="evidence" value="ECO:0007669"/>
    <property type="project" value="UniProtKB-UniRule"/>
</dbReference>
<comment type="caution">
    <text evidence="17">The sequence shown here is derived from an EMBL/GenBank/DDBJ whole genome shotgun (WGS) entry which is preliminary data.</text>
</comment>
<dbReference type="NCBIfam" id="TIGR00674">
    <property type="entry name" value="dapA"/>
    <property type="match status" value="1"/>
</dbReference>
<reference evidence="17" key="1">
    <citation type="journal article" date="2014" name="Int. J. Syst. Evol. Microbiol.">
        <title>Complete genome sequence of Corynebacterium casei LMG S-19264T (=DSM 44701T), isolated from a smear-ripened cheese.</title>
        <authorList>
            <consortium name="US DOE Joint Genome Institute (JGI-PGF)"/>
            <person name="Walter F."/>
            <person name="Albersmeier A."/>
            <person name="Kalinowski J."/>
            <person name="Ruckert C."/>
        </authorList>
    </citation>
    <scope>NUCLEOTIDE SEQUENCE</scope>
    <source>
        <strain evidence="17">JCM 14719</strain>
    </source>
</reference>
<evidence type="ECO:0000313" key="18">
    <source>
        <dbReference type="Proteomes" id="UP000637720"/>
    </source>
</evidence>
<keyword evidence="10 12" id="KW-0704">Schiff base</keyword>
<dbReference type="PANTHER" id="PTHR12128">
    <property type="entry name" value="DIHYDRODIPICOLINATE SYNTHASE"/>
    <property type="match status" value="1"/>
</dbReference>
<evidence type="ECO:0000256" key="16">
    <source>
        <dbReference type="SAM" id="Phobius"/>
    </source>
</evidence>
<feature type="transmembrane region" description="Helical" evidence="16">
    <location>
        <begin position="188"/>
        <end position="210"/>
    </location>
</feature>
<dbReference type="AlphaFoldDB" id="A0A8J3FC83"/>
<comment type="similarity">
    <text evidence="3 12 13">Belongs to the DapA family.</text>
</comment>